<dbReference type="SUPFAM" id="SSF48403">
    <property type="entry name" value="Ankyrin repeat"/>
    <property type="match status" value="1"/>
</dbReference>
<reference evidence="1" key="1">
    <citation type="submission" date="2023-05" db="EMBL/GenBank/DDBJ databases">
        <title>Nepenthes gracilis genome sequencing.</title>
        <authorList>
            <person name="Fukushima K."/>
        </authorList>
    </citation>
    <scope>NUCLEOTIDE SEQUENCE</scope>
    <source>
        <strain evidence="1">SING2019-196</strain>
    </source>
</reference>
<dbReference type="EMBL" id="BSYO01000003">
    <property type="protein sequence ID" value="GMH02553.1"/>
    <property type="molecule type" value="Genomic_DNA"/>
</dbReference>
<accession>A0AAD3S1C1</accession>
<keyword evidence="2" id="KW-1185">Reference proteome</keyword>
<protein>
    <submittedName>
        <fullName evidence="1">Uncharacterized protein</fullName>
    </submittedName>
</protein>
<sequence length="450" mass="49339">MKFGLSSSLNPMPEPSGCAASYSNMHPVAKFIMSSPCSLQTSASVNVPATFVRIVLTALGAAYSIGLRTGLHTFVQHPAPPTAQFTLKGQWSADFLPSSQPCRIFTFAMQCGQRNVTIILYNIIQLKQATWITLPRQANTNQHPSRGFATPVAEGEGQLEILAILLEFGAPQLACEEARLEASYNGHTGFVKLHLGPNLIRPHVSVHALVIVHYRGFKGVVDVLWRDGLDTNSTDYVLLQSYTPSLHTNVDYTTPVAVVDFVMAKVSLKRDSSSAGGLCTLHSATRCRVCELLILSGSRYNAENSMGKMALLLARQFSGRRRYVERGIFDELALKLVLSSLPMATFHQTLLSFNLEDNVVLMMAQTSSPTSPTIYQKLQGFLLRGCAAFGNMNHHLGLAIGERRLSRITVVCSIKMSSNSAGHHEHSWMWRKCSSDITPPIGIAQIDIHI</sequence>
<dbReference type="Proteomes" id="UP001279734">
    <property type="component" value="Unassembled WGS sequence"/>
</dbReference>
<comment type="caution">
    <text evidence="1">The sequence shown here is derived from an EMBL/GenBank/DDBJ whole genome shotgun (WGS) entry which is preliminary data.</text>
</comment>
<proteinExistence type="predicted"/>
<evidence type="ECO:0000313" key="1">
    <source>
        <dbReference type="EMBL" id="GMH02553.1"/>
    </source>
</evidence>
<dbReference type="AlphaFoldDB" id="A0AAD3S1C1"/>
<organism evidence="1 2">
    <name type="scientific">Nepenthes gracilis</name>
    <name type="common">Slender pitcher plant</name>
    <dbReference type="NCBI Taxonomy" id="150966"/>
    <lineage>
        <taxon>Eukaryota</taxon>
        <taxon>Viridiplantae</taxon>
        <taxon>Streptophyta</taxon>
        <taxon>Embryophyta</taxon>
        <taxon>Tracheophyta</taxon>
        <taxon>Spermatophyta</taxon>
        <taxon>Magnoliopsida</taxon>
        <taxon>eudicotyledons</taxon>
        <taxon>Gunneridae</taxon>
        <taxon>Pentapetalae</taxon>
        <taxon>Caryophyllales</taxon>
        <taxon>Nepenthaceae</taxon>
        <taxon>Nepenthes</taxon>
    </lineage>
</organism>
<gene>
    <name evidence="1" type="ORF">Nepgr_004392</name>
</gene>
<evidence type="ECO:0000313" key="2">
    <source>
        <dbReference type="Proteomes" id="UP001279734"/>
    </source>
</evidence>
<name>A0AAD3S1C1_NEPGR</name>
<dbReference type="InterPro" id="IPR036770">
    <property type="entry name" value="Ankyrin_rpt-contain_sf"/>
</dbReference>